<dbReference type="PROSITE" id="PS51354">
    <property type="entry name" value="GLUTAREDOXIN_2"/>
    <property type="match status" value="1"/>
</dbReference>
<comment type="caution">
    <text evidence="6">The sequence shown here is derived from an EMBL/GenBank/DDBJ whole genome shotgun (WGS) entry which is preliminary data.</text>
</comment>
<keyword evidence="1" id="KW-1015">Disulfide bond</keyword>
<dbReference type="InterPro" id="IPR005183">
    <property type="entry name" value="DUF305_CopM-like"/>
</dbReference>
<dbReference type="OrthoDB" id="734129at2759"/>
<dbReference type="Pfam" id="PF00462">
    <property type="entry name" value="Glutaredoxin"/>
    <property type="match status" value="1"/>
</dbReference>
<dbReference type="CDD" id="cd03419">
    <property type="entry name" value="GRX_GRXh_1_2_like"/>
    <property type="match status" value="1"/>
</dbReference>
<dbReference type="PROSITE" id="PS00195">
    <property type="entry name" value="GLUTAREDOXIN_1"/>
    <property type="match status" value="1"/>
</dbReference>
<dbReference type="PANTHER" id="PTHR45694:SF5">
    <property type="entry name" value="GLUTAREDOXIN 2"/>
    <property type="match status" value="1"/>
</dbReference>
<proteinExistence type="predicted"/>
<organism evidence="6 7">
    <name type="scientific">Polarella glacialis</name>
    <name type="common">Dinoflagellate</name>
    <dbReference type="NCBI Taxonomy" id="89957"/>
    <lineage>
        <taxon>Eukaryota</taxon>
        <taxon>Sar</taxon>
        <taxon>Alveolata</taxon>
        <taxon>Dinophyceae</taxon>
        <taxon>Suessiales</taxon>
        <taxon>Suessiaceae</taxon>
        <taxon>Polarella</taxon>
    </lineage>
</organism>
<dbReference type="InterPro" id="IPR036249">
    <property type="entry name" value="Thioredoxin-like_sf"/>
</dbReference>
<feature type="domain" description="DUF305" evidence="5">
    <location>
        <begin position="250"/>
        <end position="329"/>
    </location>
</feature>
<dbReference type="InterPro" id="IPR011767">
    <property type="entry name" value="GLR_AS"/>
</dbReference>
<dbReference type="InterPro" id="IPR008972">
    <property type="entry name" value="Cupredoxin"/>
</dbReference>
<dbReference type="Gene3D" id="3.40.30.10">
    <property type="entry name" value="Glutaredoxin"/>
    <property type="match status" value="1"/>
</dbReference>
<dbReference type="Gene3D" id="1.20.1260.10">
    <property type="match status" value="2"/>
</dbReference>
<dbReference type="Pfam" id="PF03713">
    <property type="entry name" value="DUF305"/>
    <property type="match status" value="1"/>
</dbReference>
<feature type="signal peptide" evidence="3">
    <location>
        <begin position="1"/>
        <end position="21"/>
    </location>
</feature>
<dbReference type="EMBL" id="CAJNNV010014799">
    <property type="protein sequence ID" value="CAE8602897.1"/>
    <property type="molecule type" value="Genomic_DNA"/>
</dbReference>
<evidence type="ECO:0000259" key="4">
    <source>
        <dbReference type="Pfam" id="PF00462"/>
    </source>
</evidence>
<accession>A0A813ET61</accession>
<dbReference type="AlphaFoldDB" id="A0A813ET61"/>
<dbReference type="InterPro" id="IPR002109">
    <property type="entry name" value="Glutaredoxin"/>
</dbReference>
<reference evidence="6" key="1">
    <citation type="submission" date="2021-02" db="EMBL/GenBank/DDBJ databases">
        <authorList>
            <person name="Dougan E. K."/>
            <person name="Rhodes N."/>
            <person name="Thang M."/>
            <person name="Chan C."/>
        </authorList>
    </citation>
    <scope>NUCLEOTIDE SEQUENCE</scope>
</reference>
<evidence type="ECO:0000256" key="3">
    <source>
        <dbReference type="SAM" id="SignalP"/>
    </source>
</evidence>
<evidence type="ECO:0000256" key="2">
    <source>
        <dbReference type="ARBA" id="ARBA00023284"/>
    </source>
</evidence>
<dbReference type="PRINTS" id="PR00160">
    <property type="entry name" value="GLUTAREDOXIN"/>
</dbReference>
<evidence type="ECO:0000313" key="7">
    <source>
        <dbReference type="Proteomes" id="UP000654075"/>
    </source>
</evidence>
<feature type="chain" id="PRO_5032552729" description="Glutaredoxin domain-containing protein" evidence="3">
    <location>
        <begin position="22"/>
        <end position="972"/>
    </location>
</feature>
<protein>
    <recommendedName>
        <fullName evidence="8">Glutaredoxin domain-containing protein</fullName>
    </recommendedName>
</protein>
<name>A0A813ET61_POLGL</name>
<dbReference type="Proteomes" id="UP000654075">
    <property type="component" value="Unassembled WGS sequence"/>
</dbReference>
<evidence type="ECO:0008006" key="8">
    <source>
        <dbReference type="Google" id="ProtNLM"/>
    </source>
</evidence>
<sequence length="972" mass="103826">MVPLDAALLAWIIAGAGCVAATCTPSSTTLCMSLDVEAGETGLYQFAGMTGPSPDIRVRIGQTYTFDQRDASNWYHPVGLAYYPDGAHGASWGGQERDEVEGAGELLYKIDGAATTCPDAGDTGLDCYEPEFFYPRAEWMAKTYTAELTITQAMADRSQGGVIYYFCHIHSKMSGKIIIKNADGSDVTRADGSALASPTELPLYSVPNHGSFDAACGTTGAGDYALGGPMACSHNFMQGTLNTDFERCMQAIGCMMNREMRIVGHDAHQSAISTFVQQMIPHHANAVNMAKILLKHAPAEVAAVEDLEDILWDIINVQNYQIHQFRNYLGGDAVYQAVLHNGSALTAISVGEHCSSALDVDVYITASTDSSVATEGVSGCVASDTNFCMKVNLLRGQTGYYELAGMTGPSPDITVRIGQTYTFDQRDASNWYHPVGLAYYPDGAHGASWGGHERDEVEGAGELLYKIDGAVTTCPDAGDTGLDCYEPEFFYPRAEWMAKTYTAELTITQAMADRSQGGVIYYFCHIHSKMSGKIFIKNADGSDVTRADGSALASPTELPLYSATVASGVDLTCGTFGVEPYSGGGVRACNERFLCGALDTSFERCMQAIDCMMNREMTTLTSPDSASKVATFMQQMIPHHENAINAARIVLKQVPMADINAAMEDGGLTDILYGIINTQSYQIHKFRNYLKPLNLLLSFGEASSAHPRVDMRAYINIVAVAFSYSRSYFEIWSLEGLPKALVFSFVSTGTPPGFVSAVTWRLGALVLVLVASAWGLPSCTPGSGSPAVRNLGFAAVRAARGQEPCKRQRRELLLGVASFSAALLGPPLGPAGASVTLQMPESDCPDCKLGGSTGLSSSRAGAATELEEKTSSQRIQNLVAANRIMVFSKSYCPYCAMAIAALRKDGAQFQVLELDRLPAEEAASMQAALGRMTGATTVPRVFIAGRCVGGGTETVQMQASGELAALLKLGSA</sequence>
<dbReference type="PANTHER" id="PTHR45694">
    <property type="entry name" value="GLUTAREDOXIN 2"/>
    <property type="match status" value="1"/>
</dbReference>
<dbReference type="InterPro" id="IPR014025">
    <property type="entry name" value="Glutaredoxin_subgr"/>
</dbReference>
<feature type="domain" description="Glutaredoxin" evidence="4">
    <location>
        <begin position="884"/>
        <end position="948"/>
    </location>
</feature>
<evidence type="ECO:0000313" key="6">
    <source>
        <dbReference type="EMBL" id="CAE8602897.1"/>
    </source>
</evidence>
<dbReference type="GO" id="GO:0015038">
    <property type="term" value="F:glutathione disulfide oxidoreductase activity"/>
    <property type="evidence" value="ECO:0007669"/>
    <property type="project" value="TreeGrafter"/>
</dbReference>
<dbReference type="SUPFAM" id="SSF49503">
    <property type="entry name" value="Cupredoxins"/>
    <property type="match status" value="1"/>
</dbReference>
<dbReference type="GO" id="GO:0005737">
    <property type="term" value="C:cytoplasm"/>
    <property type="evidence" value="ECO:0007669"/>
    <property type="project" value="TreeGrafter"/>
</dbReference>
<evidence type="ECO:0000256" key="1">
    <source>
        <dbReference type="ARBA" id="ARBA00023157"/>
    </source>
</evidence>
<keyword evidence="3" id="KW-0732">Signal</keyword>
<gene>
    <name evidence="6" type="ORF">PGLA1383_LOCUS21129</name>
</gene>
<evidence type="ECO:0000259" key="5">
    <source>
        <dbReference type="Pfam" id="PF03713"/>
    </source>
</evidence>
<dbReference type="SUPFAM" id="SSF52833">
    <property type="entry name" value="Thioredoxin-like"/>
    <property type="match status" value="1"/>
</dbReference>
<keyword evidence="2" id="KW-0676">Redox-active center</keyword>
<dbReference type="InterPro" id="IPR012347">
    <property type="entry name" value="Ferritin-like"/>
</dbReference>
<keyword evidence="7" id="KW-1185">Reference proteome</keyword>
<dbReference type="GO" id="GO:0034599">
    <property type="term" value="P:cellular response to oxidative stress"/>
    <property type="evidence" value="ECO:0007669"/>
    <property type="project" value="TreeGrafter"/>
</dbReference>